<keyword evidence="3" id="KW-1185">Reference proteome</keyword>
<keyword evidence="2" id="KW-0560">Oxidoreductase</keyword>
<protein>
    <submittedName>
        <fullName evidence="2">Tryptophan 2,3-dioxygenase (Vermilion)</fullName>
    </submittedName>
</protein>
<dbReference type="RefSeq" id="WP_091945405.1">
    <property type="nucleotide sequence ID" value="NZ_FOEE01000010.1"/>
</dbReference>
<keyword evidence="2" id="KW-0223">Dioxygenase</keyword>
<dbReference type="GO" id="GO:0019441">
    <property type="term" value="P:L-tryptophan catabolic process to kynurenine"/>
    <property type="evidence" value="ECO:0007669"/>
    <property type="project" value="InterPro"/>
</dbReference>
<dbReference type="GO" id="GO:0019442">
    <property type="term" value="P:L-tryptophan catabolic process to acetyl-CoA"/>
    <property type="evidence" value="ECO:0007669"/>
    <property type="project" value="TreeGrafter"/>
</dbReference>
<reference evidence="3" key="1">
    <citation type="submission" date="2016-10" db="EMBL/GenBank/DDBJ databases">
        <authorList>
            <person name="Varghese N."/>
            <person name="Submissions S."/>
        </authorList>
    </citation>
    <scope>NUCLEOTIDE SEQUENCE [LARGE SCALE GENOMIC DNA]</scope>
    <source>
        <strain evidence="3">DSM 45413</strain>
    </source>
</reference>
<sequence length="435" mass="47076">MRTDTVRARLPGTPLHPAGPGAGCSTALTRDDVGAMVRNAVREWSTAPGNALTLARVVTREVRWIGSASLDADLLADLAAVRADHRGRDPRLDAFLDSVLARYDGRYWNRTYLCLPLLEQLVEGPRAPLTHAGLVALLAADIVRSELCASRRGMPVSPLGRPDGRTLRTRLRHAIRLLTADLGPDAATALLGAVAADPLATLPDVLARLPAAPAPWATEWLDVSALPVSTVHDETFFIRALQAHEMLYGTAARLIGDATACALAGHPGLAADLVDRATETVDRGQSLFRMVATMRYEAFHSFREHTDGASAIQSEQYKRFEVRCGTPPPDRLDCPAFEQVPSVSAELGTGRESLTDAWQVLQRRRPGDPGTARLTAGMAALEASHRRWKGTHVTVATRMLGEARGSGHTSGVSYLRSWLDHRLFWALPEVAAADR</sequence>
<dbReference type="STRING" id="673521.SAMN05660991_03162"/>
<dbReference type="OrthoDB" id="4444951at2"/>
<dbReference type="AlphaFoldDB" id="A0A1H8V051"/>
<organism evidence="2 3">
    <name type="scientific">Trujillonella endophytica</name>
    <dbReference type="NCBI Taxonomy" id="673521"/>
    <lineage>
        <taxon>Bacteria</taxon>
        <taxon>Bacillati</taxon>
        <taxon>Actinomycetota</taxon>
        <taxon>Actinomycetes</taxon>
        <taxon>Geodermatophilales</taxon>
        <taxon>Geodermatophilaceae</taxon>
        <taxon>Trujillonella</taxon>
    </lineage>
</organism>
<dbReference type="Gene3D" id="1.20.58.480">
    <property type="match status" value="1"/>
</dbReference>
<gene>
    <name evidence="2" type="ORF">SAMN05660991_03162</name>
</gene>
<dbReference type="EMBL" id="FOEE01000010">
    <property type="protein sequence ID" value="SEP08604.1"/>
    <property type="molecule type" value="Genomic_DNA"/>
</dbReference>
<evidence type="ECO:0000313" key="2">
    <source>
        <dbReference type="EMBL" id="SEP08604.1"/>
    </source>
</evidence>
<dbReference type="PANTHER" id="PTHR10138:SF0">
    <property type="entry name" value="TRYPTOPHAN 2,3-DIOXYGENASE"/>
    <property type="match status" value="1"/>
</dbReference>
<dbReference type="InterPro" id="IPR037217">
    <property type="entry name" value="Trp/Indoleamine_2_3_dOase-like"/>
</dbReference>
<evidence type="ECO:0000256" key="1">
    <source>
        <dbReference type="SAM" id="MobiDB-lite"/>
    </source>
</evidence>
<dbReference type="GO" id="GO:0004833">
    <property type="term" value="F:L-tryptophan 2,3-dioxygenase activity"/>
    <property type="evidence" value="ECO:0007669"/>
    <property type="project" value="InterPro"/>
</dbReference>
<dbReference type="PANTHER" id="PTHR10138">
    <property type="entry name" value="TRYPTOPHAN 2,3-DIOXYGENASE"/>
    <property type="match status" value="1"/>
</dbReference>
<dbReference type="InterPro" id="IPR004981">
    <property type="entry name" value="Trp_2_3_dOase"/>
</dbReference>
<proteinExistence type="predicted"/>
<feature type="region of interest" description="Disordered" evidence="1">
    <location>
        <begin position="1"/>
        <end position="20"/>
    </location>
</feature>
<dbReference type="GO" id="GO:0046872">
    <property type="term" value="F:metal ion binding"/>
    <property type="evidence" value="ECO:0007669"/>
    <property type="project" value="InterPro"/>
</dbReference>
<evidence type="ECO:0000313" key="3">
    <source>
        <dbReference type="Proteomes" id="UP000198960"/>
    </source>
</evidence>
<accession>A0A1H8V051</accession>
<dbReference type="SUPFAM" id="SSF140959">
    <property type="entry name" value="Indolic compounds 2,3-dioxygenase-like"/>
    <property type="match status" value="1"/>
</dbReference>
<dbReference type="GO" id="GO:0020037">
    <property type="term" value="F:heme binding"/>
    <property type="evidence" value="ECO:0007669"/>
    <property type="project" value="InterPro"/>
</dbReference>
<dbReference type="Proteomes" id="UP000198960">
    <property type="component" value="Unassembled WGS sequence"/>
</dbReference>
<name>A0A1H8V051_9ACTN</name>